<feature type="domain" description="Putative nitroreductase TM1586" evidence="1">
    <location>
        <begin position="6"/>
        <end position="236"/>
    </location>
</feature>
<evidence type="ECO:0000259" key="1">
    <source>
        <dbReference type="Pfam" id="PF14512"/>
    </source>
</evidence>
<evidence type="ECO:0000313" key="2">
    <source>
        <dbReference type="EMBL" id="SHE75325.1"/>
    </source>
</evidence>
<dbReference type="GO" id="GO:0016491">
    <property type="term" value="F:oxidoreductase activity"/>
    <property type="evidence" value="ECO:0007669"/>
    <property type="project" value="InterPro"/>
</dbReference>
<proteinExistence type="predicted"/>
<dbReference type="Gene3D" id="3.40.109.10">
    <property type="entry name" value="NADH Oxidase"/>
    <property type="match status" value="1"/>
</dbReference>
<dbReference type="GeneID" id="90994345"/>
<accession>A0A1M4W2E3</accession>
<dbReference type="SUPFAM" id="SSF55469">
    <property type="entry name" value="FMN-dependent nitroreductase-like"/>
    <property type="match status" value="2"/>
</dbReference>
<reference evidence="3" key="1">
    <citation type="submission" date="2016-11" db="EMBL/GenBank/DDBJ databases">
        <authorList>
            <person name="Varghese N."/>
            <person name="Submissions S."/>
        </authorList>
    </citation>
    <scope>NUCLEOTIDE SEQUENCE [LARGE SCALE GENOMIC DNA]</scope>
    <source>
        <strain evidence="3">DSM 18095</strain>
    </source>
</reference>
<dbReference type="Proteomes" id="UP000184114">
    <property type="component" value="Unassembled WGS sequence"/>
</dbReference>
<organism evidence="2 3">
    <name type="scientific">Tissierella praeacuta DSM 18095</name>
    <dbReference type="NCBI Taxonomy" id="1123404"/>
    <lineage>
        <taxon>Bacteria</taxon>
        <taxon>Bacillati</taxon>
        <taxon>Bacillota</taxon>
        <taxon>Tissierellia</taxon>
        <taxon>Tissierellales</taxon>
        <taxon>Tissierellaceae</taxon>
        <taxon>Tissierella</taxon>
    </lineage>
</organism>
<dbReference type="InterPro" id="IPR029478">
    <property type="entry name" value="TM1586_NiRdase"/>
</dbReference>
<gene>
    <name evidence="2" type="ORF">SAMN02745784_01680</name>
</gene>
<dbReference type="STRING" id="1123404.SAMN02745784_01680"/>
<dbReference type="Pfam" id="PF14512">
    <property type="entry name" value="TM1586_NiRdase"/>
    <property type="match status" value="1"/>
</dbReference>
<sequence>MLMTNFLKKRKSVREFKNKKINPDILDEIKLYLDSLEKEDGTKAIRFKLYEYGEKLYKELRGIGGYSGVMIESPHYIGLELVDDKDRNVIYGSYYMEKLITKLNNMGLDTCWVSIGNVDDGIKKEIFGDMMGRIDYILALGYGKPKNPFVNETFSERIGVEEMVFVDKIGNAPSTDDLENRGLSDLFYYIRFAPSALNKQPWRFLLEKDKVTLLIKHDEGEKPNLIDAGIIMYYFESLGQSIGLNNKWELIEGIEQENNNYKYIAEFKL</sequence>
<dbReference type="RefSeq" id="WP_072975352.1">
    <property type="nucleotide sequence ID" value="NZ_FQTY01000006.1"/>
</dbReference>
<dbReference type="EMBL" id="FQTY01000006">
    <property type="protein sequence ID" value="SHE75325.1"/>
    <property type="molecule type" value="Genomic_DNA"/>
</dbReference>
<dbReference type="InterPro" id="IPR000415">
    <property type="entry name" value="Nitroreductase-like"/>
</dbReference>
<name>A0A1M4W2E3_9FIRM</name>
<evidence type="ECO:0000313" key="3">
    <source>
        <dbReference type="Proteomes" id="UP000184114"/>
    </source>
</evidence>
<dbReference type="AlphaFoldDB" id="A0A1M4W2E3"/>
<dbReference type="Gene3D" id="3.40.109.30">
    <property type="entry name" value="putative nitroreductase (tm1586), domain 2"/>
    <property type="match status" value="1"/>
</dbReference>
<keyword evidence="3" id="KW-1185">Reference proteome</keyword>
<protein>
    <submittedName>
        <fullName evidence="2">Nitroreductase</fullName>
    </submittedName>
</protein>